<dbReference type="Gene3D" id="3.40.50.720">
    <property type="entry name" value="NAD(P)-binding Rossmann-like Domain"/>
    <property type="match status" value="1"/>
</dbReference>
<evidence type="ECO:0000256" key="3">
    <source>
        <dbReference type="ARBA" id="ARBA00023002"/>
    </source>
</evidence>
<gene>
    <name evidence="5" type="ORF">ACEZDE_21310</name>
</gene>
<dbReference type="InterPro" id="IPR020904">
    <property type="entry name" value="Sc_DH/Rdtase_CS"/>
</dbReference>
<dbReference type="PROSITE" id="PS00061">
    <property type="entry name" value="ADH_SHORT"/>
    <property type="match status" value="1"/>
</dbReference>
<dbReference type="PANTHER" id="PTHR43391:SF14">
    <property type="entry name" value="DEHYDROGENASE_REDUCTASE SDR FAMILY PROTEIN 7-LIKE"/>
    <property type="match status" value="1"/>
</dbReference>
<dbReference type="EMBL" id="JBHFAB010000016">
    <property type="protein sequence ID" value="MFC1419153.1"/>
    <property type="molecule type" value="Genomic_DNA"/>
</dbReference>
<keyword evidence="2" id="KW-0521">NADP</keyword>
<evidence type="ECO:0000313" key="6">
    <source>
        <dbReference type="Proteomes" id="UP001592531"/>
    </source>
</evidence>
<dbReference type="Pfam" id="PF00106">
    <property type="entry name" value="adh_short"/>
    <property type="match status" value="1"/>
</dbReference>
<dbReference type="SUPFAM" id="SSF51735">
    <property type="entry name" value="NAD(P)-binding Rossmann-fold domains"/>
    <property type="match status" value="1"/>
</dbReference>
<dbReference type="RefSeq" id="WP_380538171.1">
    <property type="nucleotide sequence ID" value="NZ_JBHFAB010000016.1"/>
</dbReference>
<name>A0ABV6VZQ5_9ACTN</name>
<proteinExistence type="inferred from homology"/>
<reference evidence="5 6" key="1">
    <citation type="submission" date="2024-09" db="EMBL/GenBank/DDBJ databases">
        <authorList>
            <person name="Lee S.D."/>
        </authorList>
    </citation>
    <scope>NUCLEOTIDE SEQUENCE [LARGE SCALE GENOMIC DNA]</scope>
    <source>
        <strain evidence="5 6">N8-3</strain>
    </source>
</reference>
<sequence>MSYADKTVLITGANRGIGQALVTEALRRGAERVYAGTRQPLRHPDRRVTPLIIDVTDPEQVRAAAEAVGPLDILVNNAGLALGDDLGDPAALERHLAVNLFGTHRMIQAFLPSLTASRGSIVNVLSAASLAAVPVLPSYSVSKAAAFSLTQSLRALLAGQGVSVHAVLAGPVDTDMSRDLPVPKAAPGTVARAVFDGMDNGEEEIFPDPMTEPMAAGWRVGAVKELERANAALLAAPTLT</sequence>
<evidence type="ECO:0000256" key="1">
    <source>
        <dbReference type="ARBA" id="ARBA00006484"/>
    </source>
</evidence>
<evidence type="ECO:0000256" key="2">
    <source>
        <dbReference type="ARBA" id="ARBA00022857"/>
    </source>
</evidence>
<evidence type="ECO:0000313" key="5">
    <source>
        <dbReference type="EMBL" id="MFC1419153.1"/>
    </source>
</evidence>
<dbReference type="InterPro" id="IPR036291">
    <property type="entry name" value="NAD(P)-bd_dom_sf"/>
</dbReference>
<keyword evidence="6" id="KW-1185">Reference proteome</keyword>
<dbReference type="PRINTS" id="PR00080">
    <property type="entry name" value="SDRFAMILY"/>
</dbReference>
<dbReference type="PANTHER" id="PTHR43391">
    <property type="entry name" value="RETINOL DEHYDROGENASE-RELATED"/>
    <property type="match status" value="1"/>
</dbReference>
<keyword evidence="3" id="KW-0560">Oxidoreductase</keyword>
<comment type="similarity">
    <text evidence="1 4">Belongs to the short-chain dehydrogenases/reductases (SDR) family.</text>
</comment>
<protein>
    <submittedName>
        <fullName evidence="5">SDR family NAD(P)-dependent oxidoreductase</fullName>
    </submittedName>
</protein>
<comment type="caution">
    <text evidence="5">The sequence shown here is derived from an EMBL/GenBank/DDBJ whole genome shotgun (WGS) entry which is preliminary data.</text>
</comment>
<accession>A0ABV6VZQ5</accession>
<dbReference type="PRINTS" id="PR00081">
    <property type="entry name" value="GDHRDH"/>
</dbReference>
<organism evidence="5 6">
    <name type="scientific">Streptacidiphilus cavernicola</name>
    <dbReference type="NCBI Taxonomy" id="3342716"/>
    <lineage>
        <taxon>Bacteria</taxon>
        <taxon>Bacillati</taxon>
        <taxon>Actinomycetota</taxon>
        <taxon>Actinomycetes</taxon>
        <taxon>Kitasatosporales</taxon>
        <taxon>Streptomycetaceae</taxon>
        <taxon>Streptacidiphilus</taxon>
    </lineage>
</organism>
<dbReference type="InterPro" id="IPR002347">
    <property type="entry name" value="SDR_fam"/>
</dbReference>
<dbReference type="Proteomes" id="UP001592531">
    <property type="component" value="Unassembled WGS sequence"/>
</dbReference>
<evidence type="ECO:0000256" key="4">
    <source>
        <dbReference type="RuleBase" id="RU000363"/>
    </source>
</evidence>